<organism evidence="1">
    <name type="scientific">Oryza meridionalis</name>
    <dbReference type="NCBI Taxonomy" id="40149"/>
    <lineage>
        <taxon>Eukaryota</taxon>
        <taxon>Viridiplantae</taxon>
        <taxon>Streptophyta</taxon>
        <taxon>Embryophyta</taxon>
        <taxon>Tracheophyta</taxon>
        <taxon>Spermatophyta</taxon>
        <taxon>Magnoliopsida</taxon>
        <taxon>Liliopsida</taxon>
        <taxon>Poales</taxon>
        <taxon>Poaceae</taxon>
        <taxon>BOP clade</taxon>
        <taxon>Oryzoideae</taxon>
        <taxon>Oryzeae</taxon>
        <taxon>Oryzinae</taxon>
        <taxon>Oryza</taxon>
    </lineage>
</organism>
<reference evidence="1" key="2">
    <citation type="submission" date="2018-05" db="EMBL/GenBank/DDBJ databases">
        <title>OmerRS3 (Oryza meridionalis Reference Sequence Version 3).</title>
        <authorList>
            <person name="Zhang J."/>
            <person name="Kudrna D."/>
            <person name="Lee S."/>
            <person name="Talag J."/>
            <person name="Welchert J."/>
            <person name="Wing R.A."/>
        </authorList>
    </citation>
    <scope>NUCLEOTIDE SEQUENCE [LARGE SCALE GENOMIC DNA]</scope>
    <source>
        <strain evidence="1">cv. OR44</strain>
    </source>
</reference>
<keyword evidence="2" id="KW-1185">Reference proteome</keyword>
<dbReference type="Proteomes" id="UP000008021">
    <property type="component" value="Chromosome 12"/>
</dbReference>
<dbReference type="AlphaFoldDB" id="A0A0E0FES5"/>
<proteinExistence type="predicted"/>
<accession>A0A0E0FES5</accession>
<sequence>MHVGVGEGHGYDDVFAAGHSLSSTAATSGGATELDEIFRSTGTSGGDCSSSAQTQSTDDALMMMMMMNWHNHQN</sequence>
<dbReference type="HOGENOM" id="CLU_2691908_0_0_1"/>
<protein>
    <submittedName>
        <fullName evidence="1">Uncharacterized protein</fullName>
    </submittedName>
</protein>
<name>A0A0E0FES5_9ORYZ</name>
<reference evidence="1" key="1">
    <citation type="submission" date="2015-04" db="UniProtKB">
        <authorList>
            <consortium name="EnsemblPlants"/>
        </authorList>
    </citation>
    <scope>IDENTIFICATION</scope>
</reference>
<dbReference type="EnsemblPlants" id="OMERI12G14920.1">
    <property type="protein sequence ID" value="OMERI12G14920.1"/>
    <property type="gene ID" value="OMERI12G14920"/>
</dbReference>
<dbReference type="Gramene" id="OMERI12G14920.1">
    <property type="protein sequence ID" value="OMERI12G14920.1"/>
    <property type="gene ID" value="OMERI12G14920"/>
</dbReference>
<dbReference type="STRING" id="40149.A0A0E0FES5"/>
<evidence type="ECO:0000313" key="2">
    <source>
        <dbReference type="Proteomes" id="UP000008021"/>
    </source>
</evidence>
<evidence type="ECO:0000313" key="1">
    <source>
        <dbReference type="EnsemblPlants" id="OMERI12G14920.1"/>
    </source>
</evidence>